<evidence type="ECO:0000259" key="6">
    <source>
        <dbReference type="SMART" id="SM00382"/>
    </source>
</evidence>
<evidence type="ECO:0000313" key="8">
    <source>
        <dbReference type="Proteomes" id="UP000293331"/>
    </source>
</evidence>
<reference evidence="7 8" key="1">
    <citation type="submission" date="2019-02" db="EMBL/GenBank/DDBJ databases">
        <title>Bacterial novel species Mucilaginibacter sp. 17JY9-4 isolated from soil.</title>
        <authorList>
            <person name="Jung H.-Y."/>
        </authorList>
    </citation>
    <scope>NUCLEOTIDE SEQUENCE [LARGE SCALE GENOMIC DNA]</scope>
    <source>
        <strain evidence="7 8">17JY9-4</strain>
    </source>
</reference>
<name>A0A4Q5LI70_9SPHI</name>
<comment type="caution">
    <text evidence="7">The sequence shown here is derived from an EMBL/GenBank/DDBJ whole genome shotgun (WGS) entry which is preliminary data.</text>
</comment>
<keyword evidence="4" id="KW-0342">GTP-binding</keyword>
<evidence type="ECO:0000313" key="7">
    <source>
        <dbReference type="EMBL" id="RYU87366.1"/>
    </source>
</evidence>
<dbReference type="AlphaFoldDB" id="A0A4Q5LI70"/>
<evidence type="ECO:0000256" key="3">
    <source>
        <dbReference type="ARBA" id="ARBA00022801"/>
    </source>
</evidence>
<dbReference type="Pfam" id="PF03308">
    <property type="entry name" value="MeaB"/>
    <property type="match status" value="1"/>
</dbReference>
<organism evidence="7 8">
    <name type="scientific">Mucilaginibacter terrigena</name>
    <dbReference type="NCBI Taxonomy" id="2492395"/>
    <lineage>
        <taxon>Bacteria</taxon>
        <taxon>Pseudomonadati</taxon>
        <taxon>Bacteroidota</taxon>
        <taxon>Sphingobacteriia</taxon>
        <taxon>Sphingobacteriales</taxon>
        <taxon>Sphingobacteriaceae</taxon>
        <taxon>Mucilaginibacter</taxon>
    </lineage>
</organism>
<protein>
    <submittedName>
        <fullName evidence="7">Methylmalonyl Co-A mutase-associated GTPase MeaB</fullName>
    </submittedName>
</protein>
<evidence type="ECO:0000256" key="2">
    <source>
        <dbReference type="ARBA" id="ARBA00022741"/>
    </source>
</evidence>
<dbReference type="InterPro" id="IPR027417">
    <property type="entry name" value="P-loop_NTPase"/>
</dbReference>
<dbReference type="RefSeq" id="WP_129877834.1">
    <property type="nucleotide sequence ID" value="NZ_SEWG01000007.1"/>
</dbReference>
<dbReference type="GO" id="GO:0005525">
    <property type="term" value="F:GTP binding"/>
    <property type="evidence" value="ECO:0007669"/>
    <property type="project" value="UniProtKB-KW"/>
</dbReference>
<sequence>MAVTTQHIKPHCTDFRSVARALTVVENNLAGAAQLLKGLTFNTQTPVIGITGPPGAGKSTLVNAIINNLVQGGKKVAVLAIDPTSPFNFGALLGDRIRMASHFNHPDVFIRSLATRGSLGGLSAKTIEMTDVLKASGFDNIIVETVGVGQSEVEIAGLADITFVMLVPEAGDEIQNIKSGLMEIADAFIINKADRDGAELFINNLKKILQQSKDGKLPIFKTVASKNEGIDAVTSFILSNPKTNNTRRELLLTQKVYNIIQQNKMAGIDKQKLQQDIAKALKEDTFNIYQFAETYAAPPAP</sequence>
<evidence type="ECO:0000256" key="5">
    <source>
        <dbReference type="ARBA" id="ARBA00023186"/>
    </source>
</evidence>
<dbReference type="SMART" id="SM00382">
    <property type="entry name" value="AAA"/>
    <property type="match status" value="1"/>
</dbReference>
<dbReference type="NCBIfam" id="TIGR00750">
    <property type="entry name" value="lao"/>
    <property type="match status" value="1"/>
</dbReference>
<evidence type="ECO:0000256" key="4">
    <source>
        <dbReference type="ARBA" id="ARBA00023134"/>
    </source>
</evidence>
<dbReference type="GO" id="GO:0003924">
    <property type="term" value="F:GTPase activity"/>
    <property type="evidence" value="ECO:0007669"/>
    <property type="project" value="InterPro"/>
</dbReference>
<keyword evidence="8" id="KW-1185">Reference proteome</keyword>
<comment type="similarity">
    <text evidence="1">Belongs to the SIMIBI class G3E GTPase family. ArgK/MeaB subfamily.</text>
</comment>
<keyword evidence="2" id="KW-0547">Nucleotide-binding</keyword>
<proteinExistence type="inferred from homology"/>
<evidence type="ECO:0000256" key="1">
    <source>
        <dbReference type="ARBA" id="ARBA00009625"/>
    </source>
</evidence>
<dbReference type="InterPro" id="IPR052040">
    <property type="entry name" value="GTPase/Isobutyryl-CoA_mutase"/>
</dbReference>
<dbReference type="InterPro" id="IPR005129">
    <property type="entry name" value="GTPase_ArgK"/>
</dbReference>
<gene>
    <name evidence="7" type="primary">meaB</name>
    <name evidence="7" type="ORF">EWM62_16795</name>
</gene>
<dbReference type="OrthoDB" id="9778292at2"/>
<dbReference type="Proteomes" id="UP000293331">
    <property type="component" value="Unassembled WGS sequence"/>
</dbReference>
<keyword evidence="3" id="KW-0378">Hydrolase</keyword>
<dbReference type="PANTHER" id="PTHR43087:SF1">
    <property type="entry name" value="LAO_AO TRANSPORT SYSTEM ATPASE"/>
    <property type="match status" value="1"/>
</dbReference>
<accession>A0A4Q5LI70</accession>
<keyword evidence="5" id="KW-0143">Chaperone</keyword>
<dbReference type="Gene3D" id="3.40.50.300">
    <property type="entry name" value="P-loop containing nucleotide triphosphate hydrolases"/>
    <property type="match status" value="1"/>
</dbReference>
<dbReference type="SUPFAM" id="SSF52540">
    <property type="entry name" value="P-loop containing nucleoside triphosphate hydrolases"/>
    <property type="match status" value="1"/>
</dbReference>
<dbReference type="PANTHER" id="PTHR43087">
    <property type="entry name" value="LYSINE/ARGININE/ORNITHINE TRANSPORT SYSTEM KINASE"/>
    <property type="match status" value="1"/>
</dbReference>
<dbReference type="InterPro" id="IPR003593">
    <property type="entry name" value="AAA+_ATPase"/>
</dbReference>
<dbReference type="EMBL" id="SEWG01000007">
    <property type="protein sequence ID" value="RYU87366.1"/>
    <property type="molecule type" value="Genomic_DNA"/>
</dbReference>
<dbReference type="CDD" id="cd03114">
    <property type="entry name" value="MMAA-like"/>
    <property type="match status" value="1"/>
</dbReference>
<feature type="domain" description="AAA+ ATPase" evidence="6">
    <location>
        <begin position="44"/>
        <end position="188"/>
    </location>
</feature>